<dbReference type="PANTHER" id="PTHR10758">
    <property type="entry name" value="26S PROTEASOME NON-ATPASE REGULATORY SUBUNIT 3/COP9 SIGNALOSOME COMPLEX SUBUNIT 3"/>
    <property type="match status" value="1"/>
</dbReference>
<sequence length="89" mass="10220">MIKSGEIFASINQKDGMVVFKDDPEKYDSPDMFLKLQDDMARVMELNKQIIKMEEEIMLNLMYVKKSIGNQDEDLITGHSKSFVGDPSE</sequence>
<dbReference type="AlphaFoldDB" id="A0A1B0DBM6"/>
<keyword evidence="1" id="KW-0963">Cytoplasm</keyword>
<protein>
    <recommendedName>
        <fullName evidence="4">COP9 signalosome complex subunit 3</fullName>
    </recommendedName>
</protein>
<evidence type="ECO:0000256" key="1">
    <source>
        <dbReference type="ARBA" id="ARBA00022490"/>
    </source>
</evidence>
<organism evidence="2 3">
    <name type="scientific">Phlebotomus papatasi</name>
    <name type="common">Sandfly</name>
    <dbReference type="NCBI Taxonomy" id="29031"/>
    <lineage>
        <taxon>Eukaryota</taxon>
        <taxon>Metazoa</taxon>
        <taxon>Ecdysozoa</taxon>
        <taxon>Arthropoda</taxon>
        <taxon>Hexapoda</taxon>
        <taxon>Insecta</taxon>
        <taxon>Pterygota</taxon>
        <taxon>Neoptera</taxon>
        <taxon>Endopterygota</taxon>
        <taxon>Diptera</taxon>
        <taxon>Nematocera</taxon>
        <taxon>Psychodoidea</taxon>
        <taxon>Psychodidae</taxon>
        <taxon>Phlebotomus</taxon>
        <taxon>Phlebotomus</taxon>
    </lineage>
</organism>
<dbReference type="EMBL" id="AJVK01030114">
    <property type="status" value="NOT_ANNOTATED_CDS"/>
    <property type="molecule type" value="Genomic_DNA"/>
</dbReference>
<reference evidence="2" key="1">
    <citation type="submission" date="2022-08" db="UniProtKB">
        <authorList>
            <consortium name="EnsemblMetazoa"/>
        </authorList>
    </citation>
    <scope>IDENTIFICATION</scope>
    <source>
        <strain evidence="2">Israel</strain>
    </source>
</reference>
<dbReference type="Proteomes" id="UP000092462">
    <property type="component" value="Unassembled WGS sequence"/>
</dbReference>
<proteinExistence type="predicted"/>
<dbReference type="VEuPathDB" id="VectorBase:PPAI005215"/>
<dbReference type="GO" id="GO:0008180">
    <property type="term" value="C:COP9 signalosome"/>
    <property type="evidence" value="ECO:0007669"/>
    <property type="project" value="TreeGrafter"/>
</dbReference>
<name>A0A1B0DBM6_PHLPP</name>
<dbReference type="VEuPathDB" id="VectorBase:PPAPM1_000635"/>
<dbReference type="PANTHER" id="PTHR10758:SF1">
    <property type="entry name" value="COP9 SIGNALOSOME COMPLEX SUBUNIT 3"/>
    <property type="match status" value="1"/>
</dbReference>
<accession>A0A1B0DBM6</accession>
<evidence type="ECO:0000313" key="2">
    <source>
        <dbReference type="EnsemblMetazoa" id="PPAI005215-PA"/>
    </source>
</evidence>
<evidence type="ECO:0008006" key="4">
    <source>
        <dbReference type="Google" id="ProtNLM"/>
    </source>
</evidence>
<dbReference type="GO" id="GO:0006511">
    <property type="term" value="P:ubiquitin-dependent protein catabolic process"/>
    <property type="evidence" value="ECO:0007669"/>
    <property type="project" value="TreeGrafter"/>
</dbReference>
<keyword evidence="3" id="KW-1185">Reference proteome</keyword>
<dbReference type="EnsemblMetazoa" id="PPAI005215-RA">
    <property type="protein sequence ID" value="PPAI005215-PA"/>
    <property type="gene ID" value="PPAI005215"/>
</dbReference>
<dbReference type="InterPro" id="IPR050756">
    <property type="entry name" value="CSN3"/>
</dbReference>
<evidence type="ECO:0000313" key="3">
    <source>
        <dbReference type="Proteomes" id="UP000092462"/>
    </source>
</evidence>